<dbReference type="InterPro" id="IPR036191">
    <property type="entry name" value="RRF_sf"/>
</dbReference>
<dbReference type="InterPro" id="IPR002661">
    <property type="entry name" value="Ribosome_recyc_fac"/>
</dbReference>
<comment type="subcellular location">
    <subcellularLocation>
        <location evidence="1 5">Cytoplasm</location>
    </subcellularLocation>
</comment>
<evidence type="ECO:0000256" key="4">
    <source>
        <dbReference type="ARBA" id="ARBA00022917"/>
    </source>
</evidence>
<dbReference type="NCBIfam" id="TIGR00496">
    <property type="entry name" value="frr"/>
    <property type="match status" value="1"/>
</dbReference>
<dbReference type="PANTHER" id="PTHR20982">
    <property type="entry name" value="RIBOSOME RECYCLING FACTOR"/>
    <property type="match status" value="1"/>
</dbReference>
<evidence type="ECO:0000256" key="2">
    <source>
        <dbReference type="ARBA" id="ARBA00005912"/>
    </source>
</evidence>
<sequence length="185" mass="21317">MSMEEYKNIEEKMKKTINVLKDDLNTIRAGRANASILDKIMVEYYGAATPINQLGTISIPEPRVIMIQPWDAQILKEIEKEIQKSDIGINPNNDGKVIRLVFPPLTEERRKELTKLAKKYGEDSKVAIRSIRRDGIEKMKSMKKNSEITEDDLKNAEKDIQNLTDKYIAEIDNIIELKEKEILEV</sequence>
<dbReference type="PANTHER" id="PTHR20982:SF3">
    <property type="entry name" value="MITOCHONDRIAL RIBOSOME RECYCLING FACTOR PSEUDO 1"/>
    <property type="match status" value="1"/>
</dbReference>
<evidence type="ECO:0000256" key="6">
    <source>
        <dbReference type="SAM" id="Coils"/>
    </source>
</evidence>
<dbReference type="GO" id="GO:0006415">
    <property type="term" value="P:translational termination"/>
    <property type="evidence" value="ECO:0007669"/>
    <property type="project" value="UniProtKB-UniRule"/>
</dbReference>
<dbReference type="Proteomes" id="UP000289166">
    <property type="component" value="Unassembled WGS sequence"/>
</dbReference>
<evidence type="ECO:0000313" key="9">
    <source>
        <dbReference type="Proteomes" id="UP000289166"/>
    </source>
</evidence>
<comment type="function">
    <text evidence="5">Responsible for the release of ribosomes from messenger RNA at the termination of protein biosynthesis. May increase the efficiency of translation by recycling ribosomes from one round of translation to another.</text>
</comment>
<dbReference type="GO" id="GO:0005737">
    <property type="term" value="C:cytoplasm"/>
    <property type="evidence" value="ECO:0007669"/>
    <property type="project" value="UniProtKB-SubCell"/>
</dbReference>
<dbReference type="Gene3D" id="1.10.132.20">
    <property type="entry name" value="Ribosome-recycling factor"/>
    <property type="match status" value="1"/>
</dbReference>
<dbReference type="HAMAP" id="MF_00040">
    <property type="entry name" value="RRF"/>
    <property type="match status" value="1"/>
</dbReference>
<dbReference type="OrthoDB" id="9804006at2"/>
<dbReference type="AlphaFoldDB" id="A0A4Q0I617"/>
<evidence type="ECO:0000256" key="3">
    <source>
        <dbReference type="ARBA" id="ARBA00022490"/>
    </source>
</evidence>
<feature type="domain" description="Ribosome recycling factor" evidence="7">
    <location>
        <begin position="20"/>
        <end position="183"/>
    </location>
</feature>
<name>A0A4Q0I617_9FIRM</name>
<comment type="similarity">
    <text evidence="2 5">Belongs to the RRF family.</text>
</comment>
<feature type="coiled-coil region" evidence="6">
    <location>
        <begin position="139"/>
        <end position="180"/>
    </location>
</feature>
<keyword evidence="9" id="KW-1185">Reference proteome</keyword>
<evidence type="ECO:0000259" key="7">
    <source>
        <dbReference type="Pfam" id="PF01765"/>
    </source>
</evidence>
<gene>
    <name evidence="5" type="primary">frr</name>
    <name evidence="8" type="ORF">EFD62_05810</name>
</gene>
<organism evidence="8 9">
    <name type="scientific">Acetivibrio mesophilus</name>
    <dbReference type="NCBI Taxonomy" id="2487273"/>
    <lineage>
        <taxon>Bacteria</taxon>
        <taxon>Bacillati</taxon>
        <taxon>Bacillota</taxon>
        <taxon>Clostridia</taxon>
        <taxon>Eubacteriales</taxon>
        <taxon>Oscillospiraceae</taxon>
        <taxon>Acetivibrio</taxon>
    </lineage>
</organism>
<keyword evidence="6" id="KW-0175">Coiled coil</keyword>
<dbReference type="CDD" id="cd00520">
    <property type="entry name" value="RRF"/>
    <property type="match status" value="1"/>
</dbReference>
<protein>
    <recommendedName>
        <fullName evidence="5">Ribosome-recycling factor</fullName>
        <shortName evidence="5">RRF</shortName>
    </recommendedName>
    <alternativeName>
        <fullName evidence="5">Ribosome-releasing factor</fullName>
    </alternativeName>
</protein>
<comment type="caution">
    <text evidence="8">The sequence shown here is derived from an EMBL/GenBank/DDBJ whole genome shotgun (WGS) entry which is preliminary data.</text>
</comment>
<dbReference type="FunFam" id="1.10.132.20:FF:000001">
    <property type="entry name" value="Ribosome-recycling factor"/>
    <property type="match status" value="1"/>
</dbReference>
<dbReference type="Gene3D" id="3.30.1360.40">
    <property type="match status" value="1"/>
</dbReference>
<accession>A0A4Q0I617</accession>
<dbReference type="EMBL" id="RLII01000004">
    <property type="protein sequence ID" value="RXE59824.1"/>
    <property type="molecule type" value="Genomic_DNA"/>
</dbReference>
<keyword evidence="4 5" id="KW-0648">Protein biosynthesis</keyword>
<dbReference type="SUPFAM" id="SSF55194">
    <property type="entry name" value="Ribosome recycling factor, RRF"/>
    <property type="match status" value="1"/>
</dbReference>
<dbReference type="Pfam" id="PF01765">
    <property type="entry name" value="RRF"/>
    <property type="match status" value="1"/>
</dbReference>
<dbReference type="GO" id="GO:0043023">
    <property type="term" value="F:ribosomal large subunit binding"/>
    <property type="evidence" value="ECO:0007669"/>
    <property type="project" value="TreeGrafter"/>
</dbReference>
<evidence type="ECO:0000256" key="1">
    <source>
        <dbReference type="ARBA" id="ARBA00004496"/>
    </source>
</evidence>
<keyword evidence="3 5" id="KW-0963">Cytoplasm</keyword>
<dbReference type="FunFam" id="3.30.1360.40:FF:000001">
    <property type="entry name" value="Ribosome-recycling factor"/>
    <property type="match status" value="1"/>
</dbReference>
<evidence type="ECO:0000256" key="5">
    <source>
        <dbReference type="HAMAP-Rule" id="MF_00040"/>
    </source>
</evidence>
<evidence type="ECO:0000313" key="8">
    <source>
        <dbReference type="EMBL" id="RXE59824.1"/>
    </source>
</evidence>
<proteinExistence type="inferred from homology"/>
<dbReference type="InterPro" id="IPR023584">
    <property type="entry name" value="Ribosome_recyc_fac_dom"/>
</dbReference>
<reference evidence="9" key="1">
    <citation type="submission" date="2018-11" db="EMBL/GenBank/DDBJ databases">
        <title>Genome sequencing of a novel mesophilic and cellulolytic organism within the genus Hungateiclostridium.</title>
        <authorList>
            <person name="Rettenmaier R."/>
            <person name="Liebl W."/>
            <person name="Zverlov V."/>
        </authorList>
    </citation>
    <scope>NUCLEOTIDE SEQUENCE [LARGE SCALE GENOMIC DNA]</scope>
    <source>
        <strain evidence="9">N2K1</strain>
    </source>
</reference>